<dbReference type="InterPro" id="IPR008963">
    <property type="entry name" value="Purple_acid_Pase-like_N"/>
</dbReference>
<accession>A0AAN8IRI6</accession>
<feature type="chain" id="PRO_5042832971" description="Purple acid phosphatase N-terminal domain-containing protein" evidence="1">
    <location>
        <begin position="17"/>
        <end position="150"/>
    </location>
</feature>
<keyword evidence="4" id="KW-1185">Reference proteome</keyword>
<feature type="domain" description="Purple acid phosphatase N-terminal" evidence="2">
    <location>
        <begin position="18"/>
        <end position="101"/>
    </location>
</feature>
<sequence>MWHIFLPAVLLQLVRASPEQVHLAFHGNYSVMNVVWTTFSSDSSTVYYGTSLTSLTSSTTGSQKAWKSGSITRYSHRALMKDLLPSTTYWYKIGSRTFQFKTLPENPKSYRVCVFGDLGYYHGNSTNSIIRNGLAGKFDFIVHVGECPKL</sequence>
<evidence type="ECO:0000256" key="1">
    <source>
        <dbReference type="SAM" id="SignalP"/>
    </source>
</evidence>
<feature type="signal peptide" evidence="1">
    <location>
        <begin position="1"/>
        <end position="16"/>
    </location>
</feature>
<evidence type="ECO:0000313" key="4">
    <source>
        <dbReference type="Proteomes" id="UP001331761"/>
    </source>
</evidence>
<dbReference type="AlphaFoldDB" id="A0AAN8IRI6"/>
<name>A0AAN8IRI6_TRICO</name>
<dbReference type="EMBL" id="WIXE01004162">
    <property type="protein sequence ID" value="KAK5983281.1"/>
    <property type="molecule type" value="Genomic_DNA"/>
</dbReference>
<dbReference type="Gene3D" id="2.60.40.380">
    <property type="entry name" value="Purple acid phosphatase-like, N-terminal"/>
    <property type="match status" value="1"/>
</dbReference>
<dbReference type="PANTHER" id="PTHR45867:SF10">
    <property type="entry name" value="PURPLE ACID PHOSPHATASE"/>
    <property type="match status" value="1"/>
</dbReference>
<keyword evidence="1" id="KW-0732">Signal</keyword>
<dbReference type="Pfam" id="PF16656">
    <property type="entry name" value="Pur_ac_phosph_N"/>
    <property type="match status" value="1"/>
</dbReference>
<dbReference type="GO" id="GO:0003993">
    <property type="term" value="F:acid phosphatase activity"/>
    <property type="evidence" value="ECO:0007669"/>
    <property type="project" value="InterPro"/>
</dbReference>
<dbReference type="PANTHER" id="PTHR45867">
    <property type="entry name" value="PURPLE ACID PHOSPHATASE"/>
    <property type="match status" value="1"/>
</dbReference>
<organism evidence="3 4">
    <name type="scientific">Trichostrongylus colubriformis</name>
    <name type="common">Black scour worm</name>
    <dbReference type="NCBI Taxonomy" id="6319"/>
    <lineage>
        <taxon>Eukaryota</taxon>
        <taxon>Metazoa</taxon>
        <taxon>Ecdysozoa</taxon>
        <taxon>Nematoda</taxon>
        <taxon>Chromadorea</taxon>
        <taxon>Rhabditida</taxon>
        <taxon>Rhabditina</taxon>
        <taxon>Rhabditomorpha</taxon>
        <taxon>Strongyloidea</taxon>
        <taxon>Trichostrongylidae</taxon>
        <taxon>Trichostrongylus</taxon>
    </lineage>
</organism>
<protein>
    <recommendedName>
        <fullName evidence="2">Purple acid phosphatase N-terminal domain-containing protein</fullName>
    </recommendedName>
</protein>
<comment type="caution">
    <text evidence="3">The sequence shown here is derived from an EMBL/GenBank/DDBJ whole genome shotgun (WGS) entry which is preliminary data.</text>
</comment>
<gene>
    <name evidence="3" type="ORF">GCK32_018685</name>
</gene>
<dbReference type="InterPro" id="IPR015914">
    <property type="entry name" value="PAPs_N"/>
</dbReference>
<evidence type="ECO:0000259" key="2">
    <source>
        <dbReference type="Pfam" id="PF16656"/>
    </source>
</evidence>
<dbReference type="Proteomes" id="UP001331761">
    <property type="component" value="Unassembled WGS sequence"/>
</dbReference>
<evidence type="ECO:0000313" key="3">
    <source>
        <dbReference type="EMBL" id="KAK5983281.1"/>
    </source>
</evidence>
<reference evidence="3 4" key="1">
    <citation type="submission" date="2019-10" db="EMBL/GenBank/DDBJ databases">
        <title>Assembly and Annotation for the nematode Trichostrongylus colubriformis.</title>
        <authorList>
            <person name="Martin J."/>
        </authorList>
    </citation>
    <scope>NUCLEOTIDE SEQUENCE [LARGE SCALE GENOMIC DNA]</scope>
    <source>
        <strain evidence="3">G859</strain>
        <tissue evidence="3">Whole worm</tissue>
    </source>
</reference>
<dbReference type="GO" id="GO:0046872">
    <property type="term" value="F:metal ion binding"/>
    <property type="evidence" value="ECO:0007669"/>
    <property type="project" value="InterPro"/>
</dbReference>
<dbReference type="SUPFAM" id="SSF49363">
    <property type="entry name" value="Purple acid phosphatase, N-terminal domain"/>
    <property type="match status" value="1"/>
</dbReference>
<proteinExistence type="predicted"/>